<dbReference type="Proteomes" id="UP001218218">
    <property type="component" value="Unassembled WGS sequence"/>
</dbReference>
<protein>
    <submittedName>
        <fullName evidence="1">Uncharacterized protein</fullName>
    </submittedName>
</protein>
<proteinExistence type="predicted"/>
<name>A0AAD6Z9K5_9AGAR</name>
<reference evidence="1" key="1">
    <citation type="submission" date="2023-03" db="EMBL/GenBank/DDBJ databases">
        <title>Massive genome expansion in bonnet fungi (Mycena s.s.) driven by repeated elements and novel gene families across ecological guilds.</title>
        <authorList>
            <consortium name="Lawrence Berkeley National Laboratory"/>
            <person name="Harder C.B."/>
            <person name="Miyauchi S."/>
            <person name="Viragh M."/>
            <person name="Kuo A."/>
            <person name="Thoen E."/>
            <person name="Andreopoulos B."/>
            <person name="Lu D."/>
            <person name="Skrede I."/>
            <person name="Drula E."/>
            <person name="Henrissat B."/>
            <person name="Morin E."/>
            <person name="Kohler A."/>
            <person name="Barry K."/>
            <person name="LaButti K."/>
            <person name="Morin E."/>
            <person name="Salamov A."/>
            <person name="Lipzen A."/>
            <person name="Mereny Z."/>
            <person name="Hegedus B."/>
            <person name="Baldrian P."/>
            <person name="Stursova M."/>
            <person name="Weitz H."/>
            <person name="Taylor A."/>
            <person name="Grigoriev I.V."/>
            <person name="Nagy L.G."/>
            <person name="Martin F."/>
            <person name="Kauserud H."/>
        </authorList>
    </citation>
    <scope>NUCLEOTIDE SEQUENCE</scope>
    <source>
        <strain evidence="1">CBHHK002</strain>
    </source>
</reference>
<accession>A0AAD6Z9K5</accession>
<comment type="caution">
    <text evidence="1">The sequence shown here is derived from an EMBL/GenBank/DDBJ whole genome shotgun (WGS) entry which is preliminary data.</text>
</comment>
<evidence type="ECO:0000313" key="1">
    <source>
        <dbReference type="EMBL" id="KAJ7312570.1"/>
    </source>
</evidence>
<organism evidence="1 2">
    <name type="scientific">Mycena albidolilacea</name>
    <dbReference type="NCBI Taxonomy" id="1033008"/>
    <lineage>
        <taxon>Eukaryota</taxon>
        <taxon>Fungi</taxon>
        <taxon>Dikarya</taxon>
        <taxon>Basidiomycota</taxon>
        <taxon>Agaricomycotina</taxon>
        <taxon>Agaricomycetes</taxon>
        <taxon>Agaricomycetidae</taxon>
        <taxon>Agaricales</taxon>
        <taxon>Marasmiineae</taxon>
        <taxon>Mycenaceae</taxon>
        <taxon>Mycena</taxon>
    </lineage>
</organism>
<evidence type="ECO:0000313" key="2">
    <source>
        <dbReference type="Proteomes" id="UP001218218"/>
    </source>
</evidence>
<gene>
    <name evidence="1" type="ORF">DFH08DRAFT_822012</name>
</gene>
<dbReference type="EMBL" id="JARIHO010000071">
    <property type="protein sequence ID" value="KAJ7312570.1"/>
    <property type="molecule type" value="Genomic_DNA"/>
</dbReference>
<dbReference type="AlphaFoldDB" id="A0AAD6Z9K5"/>
<sequence>MARSPALAHTVVVGLQSLFGSATNVRGKRRGARERGRDRWMAATAVHVRTKPVGVMLAWRARAKPSLSWVPICRAVGSISIADAPQARDKHVTHRGPVPVFHACAASTRWP</sequence>
<keyword evidence="2" id="KW-1185">Reference proteome</keyword>